<dbReference type="OrthoDB" id="9426794at2759"/>
<sequence>MFLGTISANEGDTVSGRCLIPAGAPVTIVFFCKDGMDISRLQARRGKFSYDLAYSVAGSSGNISCGYMYRNDINQVLNSRLSVARYLKVTGKTVIITERIKHCTCLSEIKMTGAEKL</sequence>
<reference evidence="1 2" key="1">
    <citation type="journal article" date="2020" name="G3 (Bethesda)">
        <title>Draft Genome of the Common Snapping Turtle, Chelydra serpentina, a Model for Phenotypic Plasticity in Reptiles.</title>
        <authorList>
            <person name="Das D."/>
            <person name="Singh S.K."/>
            <person name="Bierstedt J."/>
            <person name="Erickson A."/>
            <person name="Galli G.L.J."/>
            <person name="Crossley D.A. 2nd"/>
            <person name="Rhen T."/>
        </authorList>
    </citation>
    <scope>NUCLEOTIDE SEQUENCE [LARGE SCALE GENOMIC DNA]</scope>
    <source>
        <strain evidence="1">KW</strain>
    </source>
</reference>
<evidence type="ECO:0000313" key="1">
    <source>
        <dbReference type="EMBL" id="KAG6924615.1"/>
    </source>
</evidence>
<comment type="caution">
    <text evidence="1">The sequence shown here is derived from an EMBL/GenBank/DDBJ whole genome shotgun (WGS) entry which is preliminary data.</text>
</comment>
<keyword evidence="2" id="KW-1185">Reference proteome</keyword>
<dbReference type="Proteomes" id="UP000765507">
    <property type="component" value="Unassembled WGS sequence"/>
</dbReference>
<gene>
    <name evidence="1" type="ORF">G0U57_016907</name>
</gene>
<dbReference type="EMBL" id="JAHGAV010000564">
    <property type="protein sequence ID" value="KAG6924615.1"/>
    <property type="molecule type" value="Genomic_DNA"/>
</dbReference>
<evidence type="ECO:0000313" key="2">
    <source>
        <dbReference type="Proteomes" id="UP000765507"/>
    </source>
</evidence>
<proteinExistence type="predicted"/>
<accession>A0A8T1S7E5</accession>
<dbReference type="AlphaFoldDB" id="A0A8T1S7E5"/>
<protein>
    <submittedName>
        <fullName evidence="1">Uncharacterized protein</fullName>
    </submittedName>
</protein>
<name>A0A8T1S7E5_CHESE</name>
<organism evidence="1 2">
    <name type="scientific">Chelydra serpentina</name>
    <name type="common">Snapping turtle</name>
    <name type="synonym">Testudo serpentina</name>
    <dbReference type="NCBI Taxonomy" id="8475"/>
    <lineage>
        <taxon>Eukaryota</taxon>
        <taxon>Metazoa</taxon>
        <taxon>Chordata</taxon>
        <taxon>Craniata</taxon>
        <taxon>Vertebrata</taxon>
        <taxon>Euteleostomi</taxon>
        <taxon>Archelosauria</taxon>
        <taxon>Testudinata</taxon>
        <taxon>Testudines</taxon>
        <taxon>Cryptodira</taxon>
        <taxon>Durocryptodira</taxon>
        <taxon>Americhelydia</taxon>
        <taxon>Chelydroidea</taxon>
        <taxon>Chelydridae</taxon>
        <taxon>Chelydra</taxon>
    </lineage>
</organism>